<dbReference type="GO" id="GO:0030288">
    <property type="term" value="C:outer membrane-bounded periplasmic space"/>
    <property type="evidence" value="ECO:0007669"/>
    <property type="project" value="TreeGrafter"/>
</dbReference>
<evidence type="ECO:0000256" key="1">
    <source>
        <dbReference type="ARBA" id="ARBA00008520"/>
    </source>
</evidence>
<comment type="caution">
    <text evidence="5">The sequence shown here is derived from an EMBL/GenBank/DDBJ whole genome shotgun (WGS) entry which is preliminary data.</text>
</comment>
<evidence type="ECO:0000256" key="3">
    <source>
        <dbReference type="PIRSR" id="PIRSR002825-1"/>
    </source>
</evidence>
<dbReference type="GO" id="GO:0046872">
    <property type="term" value="F:metal ion binding"/>
    <property type="evidence" value="ECO:0007669"/>
    <property type="project" value="UniProtKB-KW"/>
</dbReference>
<name>A0A2A4T0N8_9DELT</name>
<protein>
    <submittedName>
        <fullName evidence="5">Fe(3+) ABC transporter substrate-binding protein</fullName>
    </submittedName>
</protein>
<dbReference type="InterPro" id="IPR026045">
    <property type="entry name" value="Ferric-bd"/>
</dbReference>
<dbReference type="AlphaFoldDB" id="A0A2A4T0N8"/>
<feature type="chain" id="PRO_5013331621" evidence="4">
    <location>
        <begin position="26"/>
        <end position="337"/>
    </location>
</feature>
<proteinExistence type="inferred from homology"/>
<gene>
    <name evidence="5" type="ORF">COB67_09135</name>
</gene>
<feature type="binding site" evidence="3">
    <location>
        <position position="223"/>
    </location>
    <ligand>
        <name>Fe cation</name>
        <dbReference type="ChEBI" id="CHEBI:24875"/>
    </ligand>
</feature>
<evidence type="ECO:0000256" key="2">
    <source>
        <dbReference type="ARBA" id="ARBA00022729"/>
    </source>
</evidence>
<sequence length="337" mass="37279">MLKKSILKALLVGALGMGLVSPVSAEEVVNVYSARIDKLIKPAFDAFTEETGIKVRFTTAKAPVLLERLRYEGRHTEADLLITVDAGNLWHAANAGVLQGVKTPTLSTNVPENLTDPEGKWYGLTVRSRTIVYSPERVKPEELSTYEALGDPKWKGRLCLRTSKKVYNKSLVATMIASAGYDETAKVLENWMKNEPIIHPKDSGVLKAIAAGQCDVGIVNTYYLGRELKKNPNFPVALFWANQEGRGAHVNISGAGVTKHAKNKANAIKLLEFLSSEKAQNLFADENMEYPVNPKVSASSLVTKWWGDDFKMDQVNLRFAGRFQAMATKFMKRAGYK</sequence>
<organism evidence="5 6">
    <name type="scientific">SAR324 cluster bacterium</name>
    <dbReference type="NCBI Taxonomy" id="2024889"/>
    <lineage>
        <taxon>Bacteria</taxon>
        <taxon>Deltaproteobacteria</taxon>
        <taxon>SAR324 cluster</taxon>
    </lineage>
</organism>
<keyword evidence="3" id="KW-0408">Iron</keyword>
<dbReference type="SUPFAM" id="SSF53850">
    <property type="entry name" value="Periplasmic binding protein-like II"/>
    <property type="match status" value="1"/>
</dbReference>
<evidence type="ECO:0000313" key="5">
    <source>
        <dbReference type="EMBL" id="PCI27186.1"/>
    </source>
</evidence>
<comment type="similarity">
    <text evidence="1">Belongs to the bacterial solute-binding protein 1 family.</text>
</comment>
<dbReference type="Proteomes" id="UP000218113">
    <property type="component" value="Unassembled WGS sequence"/>
</dbReference>
<dbReference type="Pfam" id="PF13343">
    <property type="entry name" value="SBP_bac_6"/>
    <property type="match status" value="1"/>
</dbReference>
<keyword evidence="2 4" id="KW-0732">Signal</keyword>
<dbReference type="PIRSF" id="PIRSF002825">
    <property type="entry name" value="CfbpA"/>
    <property type="match status" value="1"/>
</dbReference>
<dbReference type="Gene3D" id="3.40.190.10">
    <property type="entry name" value="Periplasmic binding protein-like II"/>
    <property type="match status" value="2"/>
</dbReference>
<accession>A0A2A4T0N8</accession>
<feature type="signal peptide" evidence="4">
    <location>
        <begin position="1"/>
        <end position="25"/>
    </location>
</feature>
<evidence type="ECO:0000256" key="4">
    <source>
        <dbReference type="SAM" id="SignalP"/>
    </source>
</evidence>
<keyword evidence="3" id="KW-0479">Metal-binding</keyword>
<reference evidence="6" key="1">
    <citation type="submission" date="2017-08" db="EMBL/GenBank/DDBJ databases">
        <title>A dynamic microbial community with high functional redundancy inhabits the cold, oxic subseafloor aquifer.</title>
        <authorList>
            <person name="Tully B.J."/>
            <person name="Wheat C.G."/>
            <person name="Glazer B.T."/>
            <person name="Huber J.A."/>
        </authorList>
    </citation>
    <scope>NUCLEOTIDE SEQUENCE [LARGE SCALE GENOMIC DNA]</scope>
</reference>
<feature type="binding site" evidence="3">
    <location>
        <position position="222"/>
    </location>
    <ligand>
        <name>Fe cation</name>
        <dbReference type="ChEBI" id="CHEBI:24875"/>
    </ligand>
</feature>
<dbReference type="EMBL" id="NVSR01000070">
    <property type="protein sequence ID" value="PCI27186.1"/>
    <property type="molecule type" value="Genomic_DNA"/>
</dbReference>
<dbReference type="PANTHER" id="PTHR30006:SF15">
    <property type="entry name" value="IRON-UTILIZATION PERIPLASMIC PROTEIN"/>
    <property type="match status" value="1"/>
</dbReference>
<dbReference type="PANTHER" id="PTHR30006">
    <property type="entry name" value="THIAMINE-BINDING PERIPLASMIC PROTEIN-RELATED"/>
    <property type="match status" value="1"/>
</dbReference>
<evidence type="ECO:0000313" key="6">
    <source>
        <dbReference type="Proteomes" id="UP000218113"/>
    </source>
</evidence>